<gene>
    <name evidence="11" type="ORF">BST19_25345</name>
</gene>
<keyword evidence="3" id="KW-0436">Ligase</keyword>
<accession>A0ABX3S5Y5</accession>
<evidence type="ECO:0000256" key="3">
    <source>
        <dbReference type="ARBA" id="ARBA00022598"/>
    </source>
</evidence>
<dbReference type="RefSeq" id="WP_063967065.1">
    <property type="nucleotide sequence ID" value="NZ_JACKTG010000043.1"/>
</dbReference>
<keyword evidence="6" id="KW-0092">Biotin</keyword>
<dbReference type="Pfam" id="PF02786">
    <property type="entry name" value="CPSase_L_D2"/>
    <property type="match status" value="1"/>
</dbReference>
<evidence type="ECO:0000259" key="8">
    <source>
        <dbReference type="PROSITE" id="PS50968"/>
    </source>
</evidence>
<keyword evidence="12" id="KW-1185">Reference proteome</keyword>
<proteinExistence type="predicted"/>
<dbReference type="InterPro" id="IPR011764">
    <property type="entry name" value="Biotin_carboxylation_dom"/>
</dbReference>
<name>A0ABX3S5Y5_MYCBC</name>
<organism evidence="11 12">
    <name type="scientific">Mycobacterium bouchedurhonense</name>
    <dbReference type="NCBI Taxonomy" id="701041"/>
    <lineage>
        <taxon>Bacteria</taxon>
        <taxon>Bacillati</taxon>
        <taxon>Actinomycetota</taxon>
        <taxon>Actinomycetes</taxon>
        <taxon>Mycobacteriales</taxon>
        <taxon>Mycobacteriaceae</taxon>
        <taxon>Mycobacterium</taxon>
        <taxon>Mycobacterium avium complex (MAC)</taxon>
    </lineage>
</organism>
<dbReference type="InterPro" id="IPR005481">
    <property type="entry name" value="BC-like_N"/>
</dbReference>
<keyword evidence="4 7" id="KW-0547">Nucleotide-binding</keyword>
<dbReference type="PROSITE" id="PS00866">
    <property type="entry name" value="CPSASE_1"/>
    <property type="match status" value="1"/>
</dbReference>
<dbReference type="InterPro" id="IPR011761">
    <property type="entry name" value="ATP-grasp"/>
</dbReference>
<dbReference type="EMBL" id="MVHL01000077">
    <property type="protein sequence ID" value="ORA42324.1"/>
    <property type="molecule type" value="Genomic_DNA"/>
</dbReference>
<dbReference type="Gene3D" id="3.30.470.20">
    <property type="entry name" value="ATP-grasp fold, B domain"/>
    <property type="match status" value="1"/>
</dbReference>
<evidence type="ECO:0000313" key="11">
    <source>
        <dbReference type="EMBL" id="ORA42324.1"/>
    </source>
</evidence>
<comment type="caution">
    <text evidence="11">The sequence shown here is derived from an EMBL/GenBank/DDBJ whole genome shotgun (WGS) entry which is preliminary data.</text>
</comment>
<evidence type="ECO:0000256" key="6">
    <source>
        <dbReference type="ARBA" id="ARBA00023267"/>
    </source>
</evidence>
<feature type="domain" description="Biotin carboxylation" evidence="10">
    <location>
        <begin position="4"/>
        <end position="452"/>
    </location>
</feature>
<dbReference type="Proteomes" id="UP000192293">
    <property type="component" value="Unassembled WGS sequence"/>
</dbReference>
<evidence type="ECO:0000313" key="12">
    <source>
        <dbReference type="Proteomes" id="UP000192293"/>
    </source>
</evidence>
<dbReference type="Pfam" id="PF02785">
    <property type="entry name" value="Biotin_carb_C"/>
    <property type="match status" value="1"/>
</dbReference>
<dbReference type="InterPro" id="IPR005482">
    <property type="entry name" value="Biotin_COase_C"/>
</dbReference>
<dbReference type="PROSITE" id="PS50975">
    <property type="entry name" value="ATP_GRASP"/>
    <property type="match status" value="1"/>
</dbReference>
<dbReference type="Pfam" id="PF00289">
    <property type="entry name" value="Biotin_carb_N"/>
    <property type="match status" value="1"/>
</dbReference>
<dbReference type="PANTHER" id="PTHR18866">
    <property type="entry name" value="CARBOXYLASE:PYRUVATE/ACETYL-COA/PROPIONYL-COA CARBOXYLASE"/>
    <property type="match status" value="1"/>
</dbReference>
<dbReference type="SUPFAM" id="SSF56059">
    <property type="entry name" value="Glutathione synthetase ATP-binding domain-like"/>
    <property type="match status" value="1"/>
</dbReference>
<dbReference type="PROSITE" id="PS50979">
    <property type="entry name" value="BC"/>
    <property type="match status" value="1"/>
</dbReference>
<dbReference type="SUPFAM" id="SSF51246">
    <property type="entry name" value="Rudiment single hybrid motif"/>
    <property type="match status" value="1"/>
</dbReference>
<dbReference type="InterPro" id="IPR005479">
    <property type="entry name" value="CPAse_ATP-bd"/>
</dbReference>
<dbReference type="CDD" id="cd06850">
    <property type="entry name" value="biotinyl_domain"/>
    <property type="match status" value="1"/>
</dbReference>
<dbReference type="InterPro" id="IPR000089">
    <property type="entry name" value="Biotin_lipoyl"/>
</dbReference>
<evidence type="ECO:0000256" key="5">
    <source>
        <dbReference type="ARBA" id="ARBA00022840"/>
    </source>
</evidence>
<dbReference type="EC" id="6.3.4.14" evidence="2"/>
<dbReference type="Pfam" id="PF21139">
    <property type="entry name" value="BT_MCC_alpha"/>
    <property type="match status" value="1"/>
</dbReference>
<dbReference type="Pfam" id="PF00364">
    <property type="entry name" value="Biotin_lipoyl"/>
    <property type="match status" value="1"/>
</dbReference>
<dbReference type="PANTHER" id="PTHR18866:SF33">
    <property type="entry name" value="METHYLCROTONOYL-COA CARBOXYLASE SUBUNIT ALPHA, MITOCHONDRIAL-RELATED"/>
    <property type="match status" value="1"/>
</dbReference>
<keyword evidence="5 7" id="KW-0067">ATP-binding</keyword>
<dbReference type="PROSITE" id="PS50968">
    <property type="entry name" value="BIOTINYL_LIPOYL"/>
    <property type="match status" value="1"/>
</dbReference>
<evidence type="ECO:0000256" key="4">
    <source>
        <dbReference type="ARBA" id="ARBA00022741"/>
    </source>
</evidence>
<evidence type="ECO:0000256" key="7">
    <source>
        <dbReference type="PROSITE-ProRule" id="PRU00409"/>
    </source>
</evidence>
<feature type="domain" description="ATP-grasp" evidence="9">
    <location>
        <begin position="123"/>
        <end position="323"/>
    </location>
</feature>
<evidence type="ECO:0000256" key="2">
    <source>
        <dbReference type="ARBA" id="ARBA00013263"/>
    </source>
</evidence>
<dbReference type="InterPro" id="IPR011053">
    <property type="entry name" value="Single_hybrid_motif"/>
</dbReference>
<dbReference type="SUPFAM" id="SSF51230">
    <property type="entry name" value="Single hybrid motif"/>
    <property type="match status" value="1"/>
</dbReference>
<dbReference type="Gene3D" id="2.40.50.100">
    <property type="match status" value="1"/>
</dbReference>
<dbReference type="SMART" id="SM00878">
    <property type="entry name" value="Biotin_carb_C"/>
    <property type="match status" value="1"/>
</dbReference>
<evidence type="ECO:0000259" key="10">
    <source>
        <dbReference type="PROSITE" id="PS50979"/>
    </source>
</evidence>
<dbReference type="InterPro" id="IPR011054">
    <property type="entry name" value="Rudment_hybrid_motif"/>
</dbReference>
<dbReference type="PROSITE" id="PS00867">
    <property type="entry name" value="CPSASE_2"/>
    <property type="match status" value="1"/>
</dbReference>
<reference evidence="11 12" key="1">
    <citation type="submission" date="2017-02" db="EMBL/GenBank/DDBJ databases">
        <title>The new phylogeny of genus Mycobacterium.</title>
        <authorList>
            <person name="Tortoli E."/>
            <person name="Trovato A."/>
            <person name="Cirillo D.M."/>
        </authorList>
    </citation>
    <scope>NUCLEOTIDE SEQUENCE [LARGE SCALE GENOMIC DNA]</scope>
    <source>
        <strain evidence="11 12">DSM 45439</strain>
    </source>
</reference>
<protein>
    <recommendedName>
        <fullName evidence="2">biotin carboxylase</fullName>
        <ecNumber evidence="2">6.3.4.14</ecNumber>
    </recommendedName>
</protein>
<comment type="cofactor">
    <cofactor evidence="1">
        <name>biotin</name>
        <dbReference type="ChEBI" id="CHEBI:57586"/>
    </cofactor>
</comment>
<dbReference type="InterPro" id="IPR016185">
    <property type="entry name" value="PreATP-grasp_dom_sf"/>
</dbReference>
<dbReference type="SUPFAM" id="SSF52440">
    <property type="entry name" value="PreATP-grasp domain"/>
    <property type="match status" value="1"/>
</dbReference>
<evidence type="ECO:0000256" key="1">
    <source>
        <dbReference type="ARBA" id="ARBA00001953"/>
    </source>
</evidence>
<sequence length="665" mass="70650">MRNVITKLLIANRGEIASRIIRTAREMDIATVAVYSDADRNAPYVAQADESVHLPGTAPADTYLRGDLILAAAAHTNAEAIHPGYGFLSENADFARSCIEAGIVFVGPSPQAITAMGSKIAAKDMMRAAGVPVLPGITVESERDEDPARLRAAAHDIGFPILVKAAFGGGGRGMRIVHDDTELAEAVRSARREAASAFGDGTVFLEKFVERPRHVEVQIFGDRHGSVVHLGERECSIQRRYQKIIEEAPSTAVDESLRAELGRAAVSAGKALGYEGAGTVEFVMAPDGSFYFLEVNTRLQVEHPVTELVTGIDLVRAQLLVAVGQPLPPEMLDVTPRGHAVEVRLYAEDVAAGFIPVSGTLHTLEFPDLPGVRVDAGFASGSVVSTFYDPMLAKVIGYGADREEACSRVARALRESRIHGVTTNRDLLVGILREPEFRAGAIDTGYLDRHDPAALMGTDRDATVQLHAVVAALAAQAGRRAETAVLPGLPSGWRTLVSQPQVVSFTVGEDRVDVSYRFDRAGLIVSVGEWKPDIHLISASASLLDADIDGVRRRYRITRCGPMHYVDSSAGSAALQEVERFPDPTAAAEAGSLLAPMPGSVVRIEVTEGVTVTAGAPIIVLEAMKMEHTVRSPADGVVASIPVAAGDQVDSGQVLAVVHGDGDGQ</sequence>
<dbReference type="InterPro" id="IPR048429">
    <property type="entry name" value="MCC_alpha_BT"/>
</dbReference>
<feature type="domain" description="Lipoyl-binding" evidence="8">
    <location>
        <begin position="578"/>
        <end position="659"/>
    </location>
</feature>
<evidence type="ECO:0000259" key="9">
    <source>
        <dbReference type="PROSITE" id="PS50975"/>
    </source>
</evidence>
<dbReference type="InterPro" id="IPR050856">
    <property type="entry name" value="Biotin_carboxylase_complex"/>
</dbReference>